<evidence type="ECO:0000256" key="1">
    <source>
        <dbReference type="SAM" id="MobiDB-lite"/>
    </source>
</evidence>
<protein>
    <submittedName>
        <fullName evidence="2">Uncharacterized protein</fullName>
    </submittedName>
</protein>
<dbReference type="InterPro" id="IPR036396">
    <property type="entry name" value="Cyt_P450_sf"/>
</dbReference>
<dbReference type="AlphaFoldDB" id="A0AAV1QM75"/>
<dbReference type="GO" id="GO:0016705">
    <property type="term" value="F:oxidoreductase activity, acting on paired donors, with incorporation or reduction of molecular oxygen"/>
    <property type="evidence" value="ECO:0007669"/>
    <property type="project" value="InterPro"/>
</dbReference>
<dbReference type="GO" id="GO:0020037">
    <property type="term" value="F:heme binding"/>
    <property type="evidence" value="ECO:0007669"/>
    <property type="project" value="InterPro"/>
</dbReference>
<name>A0AAV1QM75_9ROSI</name>
<dbReference type="EMBL" id="CAWUPB010000027">
    <property type="protein sequence ID" value="CAK7322633.1"/>
    <property type="molecule type" value="Genomic_DNA"/>
</dbReference>
<comment type="caution">
    <text evidence="2">The sequence shown here is derived from an EMBL/GenBank/DDBJ whole genome shotgun (WGS) entry which is preliminary data.</text>
</comment>
<reference evidence="2 3" key="1">
    <citation type="submission" date="2024-01" db="EMBL/GenBank/DDBJ databases">
        <authorList>
            <person name="Waweru B."/>
        </authorList>
    </citation>
    <scope>NUCLEOTIDE SEQUENCE [LARGE SCALE GENOMIC DNA]</scope>
</reference>
<gene>
    <name evidence="2" type="ORF">DCAF_LOCUS244</name>
</gene>
<keyword evidence="3" id="KW-1185">Reference proteome</keyword>
<dbReference type="Proteomes" id="UP001314170">
    <property type="component" value="Unassembled WGS sequence"/>
</dbReference>
<feature type="region of interest" description="Disordered" evidence="1">
    <location>
        <begin position="77"/>
        <end position="97"/>
    </location>
</feature>
<sequence>MNAGKKWIDEEKAACINTGKQCLEDIQKMFPSNTTSSLLDFFPYLKWFGRFKEEEERFLKIAEERDKFFEGLIEEARRKETGSVSSSTADGGRIRQL</sequence>
<accession>A0AAV1QM75</accession>
<proteinExistence type="predicted"/>
<dbReference type="Gene3D" id="1.10.630.10">
    <property type="entry name" value="Cytochrome P450"/>
    <property type="match status" value="1"/>
</dbReference>
<dbReference type="GO" id="GO:0005506">
    <property type="term" value="F:iron ion binding"/>
    <property type="evidence" value="ECO:0007669"/>
    <property type="project" value="InterPro"/>
</dbReference>
<organism evidence="2 3">
    <name type="scientific">Dovyalis caffra</name>
    <dbReference type="NCBI Taxonomy" id="77055"/>
    <lineage>
        <taxon>Eukaryota</taxon>
        <taxon>Viridiplantae</taxon>
        <taxon>Streptophyta</taxon>
        <taxon>Embryophyta</taxon>
        <taxon>Tracheophyta</taxon>
        <taxon>Spermatophyta</taxon>
        <taxon>Magnoliopsida</taxon>
        <taxon>eudicotyledons</taxon>
        <taxon>Gunneridae</taxon>
        <taxon>Pentapetalae</taxon>
        <taxon>rosids</taxon>
        <taxon>fabids</taxon>
        <taxon>Malpighiales</taxon>
        <taxon>Salicaceae</taxon>
        <taxon>Flacourtieae</taxon>
        <taxon>Dovyalis</taxon>
    </lineage>
</organism>
<evidence type="ECO:0000313" key="2">
    <source>
        <dbReference type="EMBL" id="CAK7322633.1"/>
    </source>
</evidence>
<dbReference type="GO" id="GO:0004497">
    <property type="term" value="F:monooxygenase activity"/>
    <property type="evidence" value="ECO:0007669"/>
    <property type="project" value="InterPro"/>
</dbReference>
<evidence type="ECO:0000313" key="3">
    <source>
        <dbReference type="Proteomes" id="UP001314170"/>
    </source>
</evidence>